<evidence type="ECO:0000313" key="3">
    <source>
        <dbReference type="EMBL" id="MCV2866752.1"/>
    </source>
</evidence>
<dbReference type="InterPro" id="IPR027266">
    <property type="entry name" value="TrmE/GcvT-like"/>
</dbReference>
<reference evidence="3 4" key="1">
    <citation type="submission" date="2022-10" db="EMBL/GenBank/DDBJ databases">
        <title>Defluviimonas sp. nov., isolated from ocean surface water.</title>
        <authorList>
            <person name="He W."/>
            <person name="Wang L."/>
            <person name="Zhang D.-F."/>
        </authorList>
    </citation>
    <scope>NUCLEOTIDE SEQUENCE [LARGE SCALE GENOMIC DNA]</scope>
    <source>
        <strain evidence="3 4">WL0075</strain>
    </source>
</reference>
<sequence length="379" mass="42218">MTASWRFSTLADRHRALGSDLEDWSGMGTAWSYSKGDPEQEYLAIRTKAGLMDVSGLKKVHITGPAASHVIDRATTRNVEKIMPGRSVYAAMLNDAGKFVDDCVIYRMGPNSWMVVHGSGQAHEQLTMAATGRDVSIRFDDNLHDLSLQGPLAVEYLQKHVEGIRNLNYFSHMQTSLFGLPVMISRTGYTGERGYEIFCRGQDAPTIWDRILDEGASMGIIPCRFTTLDLLRTESYLLFFPYDNSEMYPFENEGPGDTLWELGLDFTVSPGKTGFRGAEEHYRLKGKERFKIWGLKLEGTNAPGNGAPVFRGDQQVGVVTQAMYSALNKHNIAIARLPVDCANNDTKLTVRCATHGEIAATTHSMPFYDVDKKRRTVKG</sequence>
<organism evidence="3 4">
    <name type="scientific">Albidovulum sediminicola</name>
    <dbReference type="NCBI Taxonomy" id="2984331"/>
    <lineage>
        <taxon>Bacteria</taxon>
        <taxon>Pseudomonadati</taxon>
        <taxon>Pseudomonadota</taxon>
        <taxon>Alphaproteobacteria</taxon>
        <taxon>Rhodobacterales</taxon>
        <taxon>Paracoccaceae</taxon>
        <taxon>Albidovulum</taxon>
    </lineage>
</organism>
<comment type="caution">
    <text evidence="3">The sequence shown here is derived from an EMBL/GenBank/DDBJ whole genome shotgun (WGS) entry which is preliminary data.</text>
</comment>
<dbReference type="PANTHER" id="PTHR43757">
    <property type="entry name" value="AMINOMETHYLTRANSFERASE"/>
    <property type="match status" value="1"/>
</dbReference>
<dbReference type="Pfam" id="PF08669">
    <property type="entry name" value="GCV_T_C"/>
    <property type="match status" value="1"/>
</dbReference>
<keyword evidence="4" id="KW-1185">Reference proteome</keyword>
<dbReference type="Pfam" id="PF01571">
    <property type="entry name" value="GCV_T"/>
    <property type="match status" value="1"/>
</dbReference>
<dbReference type="PIRSF" id="PIRSF006487">
    <property type="entry name" value="GcvT"/>
    <property type="match status" value="1"/>
</dbReference>
<dbReference type="PANTHER" id="PTHR43757:SF2">
    <property type="entry name" value="AMINOMETHYLTRANSFERASE, MITOCHONDRIAL"/>
    <property type="match status" value="1"/>
</dbReference>
<name>A0ABT2Z6V7_9RHOB</name>
<evidence type="ECO:0000259" key="1">
    <source>
        <dbReference type="Pfam" id="PF01571"/>
    </source>
</evidence>
<dbReference type="RefSeq" id="WP_263723286.1">
    <property type="nucleotide sequence ID" value="NZ_JAOWLA010000026.1"/>
</dbReference>
<dbReference type="Proteomes" id="UP001652503">
    <property type="component" value="Unassembled WGS sequence"/>
</dbReference>
<dbReference type="InterPro" id="IPR006222">
    <property type="entry name" value="GCVT_N"/>
</dbReference>
<feature type="domain" description="Aminomethyltransferase C-terminal" evidence="2">
    <location>
        <begin position="291"/>
        <end position="369"/>
    </location>
</feature>
<evidence type="ECO:0000313" key="4">
    <source>
        <dbReference type="Proteomes" id="UP001652503"/>
    </source>
</evidence>
<accession>A0ABT2Z6V7</accession>
<dbReference type="SUPFAM" id="SSF103025">
    <property type="entry name" value="Folate-binding domain"/>
    <property type="match status" value="1"/>
</dbReference>
<proteinExistence type="predicted"/>
<evidence type="ECO:0000259" key="2">
    <source>
        <dbReference type="Pfam" id="PF08669"/>
    </source>
</evidence>
<dbReference type="EMBL" id="JAOWLA010000026">
    <property type="protein sequence ID" value="MCV2866752.1"/>
    <property type="molecule type" value="Genomic_DNA"/>
</dbReference>
<dbReference type="Gene3D" id="3.30.1360.120">
    <property type="entry name" value="Probable tRNA modification gtpase trme, domain 1"/>
    <property type="match status" value="1"/>
</dbReference>
<feature type="domain" description="GCVT N-terminal" evidence="1">
    <location>
        <begin position="11"/>
        <end position="247"/>
    </location>
</feature>
<dbReference type="SUPFAM" id="SSF101790">
    <property type="entry name" value="Aminomethyltransferase beta-barrel domain"/>
    <property type="match status" value="1"/>
</dbReference>
<dbReference type="InterPro" id="IPR028896">
    <property type="entry name" value="GcvT/YgfZ/DmdA"/>
</dbReference>
<dbReference type="InterPro" id="IPR029043">
    <property type="entry name" value="GcvT/YgfZ_C"/>
</dbReference>
<protein>
    <submittedName>
        <fullName evidence="3">Aminomethyltransferase family protein</fullName>
    </submittedName>
</protein>
<gene>
    <name evidence="3" type="ORF">OE647_18740</name>
</gene>
<dbReference type="InterPro" id="IPR013977">
    <property type="entry name" value="GcvT_C"/>
</dbReference>